<dbReference type="Pfam" id="PF08240">
    <property type="entry name" value="ADH_N"/>
    <property type="match status" value="1"/>
</dbReference>
<evidence type="ECO:0000256" key="4">
    <source>
        <dbReference type="ARBA" id="ARBA00023002"/>
    </source>
</evidence>
<evidence type="ECO:0000259" key="7">
    <source>
        <dbReference type="Pfam" id="PF08240"/>
    </source>
</evidence>
<comment type="cofactor">
    <cofactor evidence="1 5">
        <name>Zn(2+)</name>
        <dbReference type="ChEBI" id="CHEBI:29105"/>
    </cofactor>
</comment>
<accession>A0A5B8MD05</accession>
<evidence type="ECO:0000259" key="6">
    <source>
        <dbReference type="Pfam" id="PF00107"/>
    </source>
</evidence>
<dbReference type="EMBL" id="CP031034">
    <property type="protein sequence ID" value="QDZ18448.1"/>
    <property type="molecule type" value="Genomic_DNA"/>
</dbReference>
<evidence type="ECO:0000256" key="3">
    <source>
        <dbReference type="ARBA" id="ARBA00022833"/>
    </source>
</evidence>
<evidence type="ECO:0000313" key="9">
    <source>
        <dbReference type="Proteomes" id="UP000316726"/>
    </source>
</evidence>
<dbReference type="FunFam" id="3.40.50.720:FF:000022">
    <property type="entry name" value="Cinnamyl alcohol dehydrogenase"/>
    <property type="match status" value="1"/>
</dbReference>
<protein>
    <submittedName>
        <fullName evidence="8">Alcohol dehydrogenase</fullName>
    </submittedName>
</protein>
<gene>
    <name evidence="8" type="ORF">A3770_01p09660</name>
</gene>
<dbReference type="PANTHER" id="PTHR42683">
    <property type="entry name" value="ALDEHYDE REDUCTASE"/>
    <property type="match status" value="1"/>
</dbReference>
<dbReference type="Gene3D" id="3.90.180.10">
    <property type="entry name" value="Medium-chain alcohol dehydrogenases, catalytic domain"/>
    <property type="match status" value="1"/>
</dbReference>
<evidence type="ECO:0000313" key="8">
    <source>
        <dbReference type="EMBL" id="QDZ18448.1"/>
    </source>
</evidence>
<dbReference type="Proteomes" id="UP000316726">
    <property type="component" value="Chromosome 1"/>
</dbReference>
<keyword evidence="9" id="KW-1185">Reference proteome</keyword>
<evidence type="ECO:0000256" key="2">
    <source>
        <dbReference type="ARBA" id="ARBA00022723"/>
    </source>
</evidence>
<dbReference type="GO" id="GO:0008270">
    <property type="term" value="F:zinc ion binding"/>
    <property type="evidence" value="ECO:0007669"/>
    <property type="project" value="InterPro"/>
</dbReference>
<dbReference type="OrthoDB" id="1879366at2759"/>
<dbReference type="InterPro" id="IPR036291">
    <property type="entry name" value="NAD(P)-bd_dom_sf"/>
</dbReference>
<organism evidence="8 9">
    <name type="scientific">Chloropicon primus</name>
    <dbReference type="NCBI Taxonomy" id="1764295"/>
    <lineage>
        <taxon>Eukaryota</taxon>
        <taxon>Viridiplantae</taxon>
        <taxon>Chlorophyta</taxon>
        <taxon>Chloropicophyceae</taxon>
        <taxon>Chloropicales</taxon>
        <taxon>Chloropicaceae</taxon>
        <taxon>Chloropicon</taxon>
    </lineage>
</organism>
<dbReference type="GO" id="GO:0016616">
    <property type="term" value="F:oxidoreductase activity, acting on the CH-OH group of donors, NAD or NADP as acceptor"/>
    <property type="evidence" value="ECO:0007669"/>
    <property type="project" value="InterPro"/>
</dbReference>
<dbReference type="PROSITE" id="PS00059">
    <property type="entry name" value="ADH_ZINC"/>
    <property type="match status" value="1"/>
</dbReference>
<dbReference type="InterPro" id="IPR013149">
    <property type="entry name" value="ADH-like_C"/>
</dbReference>
<dbReference type="InterPro" id="IPR002328">
    <property type="entry name" value="ADH_Zn_CS"/>
</dbReference>
<sequence>MQMVDSLAARDTTGVLSKHKIQRRECRSNDVYINVLFCGICHSDLHQIRAEWSIPHYYPMVPGHEIVGVVEKVGKDVSKFKIGEKVGVGVFVDSCRSCSSCKRGEENYCLGCEGKEDRMCGTYNCCLKDNNNEILYGGYSASITVDENYVLRIPDNLPLDKAAPLLCAGITMFSPLNFFGCLEHGAGMQVGIQGFGGLGHMGVKLAVAMGCAVTVLSRSASKAGEAEALGAKFLLSSDADQMAKHENHFDLIISTISGDYAISNFFSLLKVAGKYCLVGLPPNGIHFPTAFDLVVGRKSLVGSCIGGIRETQAMLDFCSDHNIAADIELISAKDVNHAMVDLAANRSMARRYVIDIAKTLNDETPVEGDDRIDPRDWKVHEKATIIPKEANAHANLQK</sequence>
<keyword evidence="2 5" id="KW-0479">Metal-binding</keyword>
<dbReference type="InterPro" id="IPR047109">
    <property type="entry name" value="CAD-like"/>
</dbReference>
<dbReference type="SUPFAM" id="SSF50129">
    <property type="entry name" value="GroES-like"/>
    <property type="match status" value="1"/>
</dbReference>
<keyword evidence="3 5" id="KW-0862">Zinc</keyword>
<name>A0A5B8MD05_9CHLO</name>
<dbReference type="InterPro" id="IPR011032">
    <property type="entry name" value="GroES-like_sf"/>
</dbReference>
<comment type="similarity">
    <text evidence="5">Belongs to the zinc-containing alcohol dehydrogenase family.</text>
</comment>
<feature type="domain" description="Alcohol dehydrogenase-like C-terminal" evidence="6">
    <location>
        <begin position="197"/>
        <end position="319"/>
    </location>
</feature>
<dbReference type="AlphaFoldDB" id="A0A5B8MD05"/>
<dbReference type="Pfam" id="PF00107">
    <property type="entry name" value="ADH_zinc_N"/>
    <property type="match status" value="1"/>
</dbReference>
<dbReference type="SUPFAM" id="SSF51735">
    <property type="entry name" value="NAD(P)-binding Rossmann-fold domains"/>
    <property type="match status" value="1"/>
</dbReference>
<evidence type="ECO:0000256" key="1">
    <source>
        <dbReference type="ARBA" id="ARBA00001947"/>
    </source>
</evidence>
<evidence type="ECO:0000256" key="5">
    <source>
        <dbReference type="RuleBase" id="RU361277"/>
    </source>
</evidence>
<dbReference type="STRING" id="1764295.A0A5B8MD05"/>
<proteinExistence type="inferred from homology"/>
<dbReference type="Gene3D" id="3.40.50.720">
    <property type="entry name" value="NAD(P)-binding Rossmann-like Domain"/>
    <property type="match status" value="1"/>
</dbReference>
<reference evidence="8 9" key="1">
    <citation type="submission" date="2018-07" db="EMBL/GenBank/DDBJ databases">
        <title>The complete nuclear genome of the prasinophyte Chloropicon primus (CCMP1205).</title>
        <authorList>
            <person name="Pombert J.-F."/>
            <person name="Otis C."/>
            <person name="Turmel M."/>
            <person name="Lemieux C."/>
        </authorList>
    </citation>
    <scope>NUCLEOTIDE SEQUENCE [LARGE SCALE GENOMIC DNA]</scope>
    <source>
        <strain evidence="8 9">CCMP1205</strain>
    </source>
</reference>
<keyword evidence="4" id="KW-0560">Oxidoreductase</keyword>
<feature type="domain" description="Alcohol dehydrogenase-like N-terminal" evidence="7">
    <location>
        <begin position="28"/>
        <end position="155"/>
    </location>
</feature>
<dbReference type="InterPro" id="IPR013154">
    <property type="entry name" value="ADH-like_N"/>
</dbReference>
<dbReference type="CDD" id="cd05283">
    <property type="entry name" value="CAD1"/>
    <property type="match status" value="1"/>
</dbReference>